<dbReference type="InterPro" id="IPR025665">
    <property type="entry name" value="Beta-barrel_OMP_2"/>
</dbReference>
<feature type="chain" id="PRO_5042922448" evidence="1">
    <location>
        <begin position="28"/>
        <end position="209"/>
    </location>
</feature>
<keyword evidence="4" id="KW-1185">Reference proteome</keyword>
<accession>A0AAP2DE30</accession>
<name>A0AAP2DE30_9BACT</name>
<dbReference type="SUPFAM" id="SSF56925">
    <property type="entry name" value="OMPA-like"/>
    <property type="match status" value="1"/>
</dbReference>
<keyword evidence="1" id="KW-0732">Signal</keyword>
<dbReference type="EMBL" id="JAHESC010000062">
    <property type="protein sequence ID" value="MBT1690333.1"/>
    <property type="molecule type" value="Genomic_DNA"/>
</dbReference>
<comment type="caution">
    <text evidence="3">The sequence shown here is derived from an EMBL/GenBank/DDBJ whole genome shotgun (WGS) entry which is preliminary data.</text>
</comment>
<feature type="signal peptide" evidence="1">
    <location>
        <begin position="1"/>
        <end position="27"/>
    </location>
</feature>
<dbReference type="Proteomes" id="UP001319180">
    <property type="component" value="Unassembled WGS sequence"/>
</dbReference>
<dbReference type="InterPro" id="IPR011250">
    <property type="entry name" value="OMP/PagP_B-barrel"/>
</dbReference>
<feature type="domain" description="Outer membrane protein beta-barrel" evidence="2">
    <location>
        <begin position="27"/>
        <end position="187"/>
    </location>
</feature>
<proteinExistence type="predicted"/>
<reference evidence="3 4" key="1">
    <citation type="submission" date="2021-05" db="EMBL/GenBank/DDBJ databases">
        <title>A Polyphasic approach of four new species of the genus Ohtaekwangia: Ohtaekwangia histidinii sp. nov., Ohtaekwangia cretensis sp. nov., Ohtaekwangia indiensis sp. nov., Ohtaekwangia reichenbachii sp. nov. from diverse environment.</title>
        <authorList>
            <person name="Octaviana S."/>
        </authorList>
    </citation>
    <scope>NUCLEOTIDE SEQUENCE [LARGE SCALE GENOMIC DNA]</scope>
    <source>
        <strain evidence="3 4">PWU37</strain>
    </source>
</reference>
<organism evidence="3 4">
    <name type="scientific">Dawidia soli</name>
    <dbReference type="NCBI Taxonomy" id="2782352"/>
    <lineage>
        <taxon>Bacteria</taxon>
        <taxon>Pseudomonadati</taxon>
        <taxon>Bacteroidota</taxon>
        <taxon>Cytophagia</taxon>
        <taxon>Cytophagales</taxon>
        <taxon>Chryseotaleaceae</taxon>
        <taxon>Dawidia</taxon>
    </lineage>
</organism>
<evidence type="ECO:0000313" key="4">
    <source>
        <dbReference type="Proteomes" id="UP001319180"/>
    </source>
</evidence>
<dbReference type="Gene3D" id="2.40.160.20">
    <property type="match status" value="1"/>
</dbReference>
<sequence>MKKNIITLIMAAMAFAGAVVLPQHASAQDDERVWSIGPELGINLAKYGDDASDTDFKTGILGGGFITYSIRNTHAFTGKVLFSQKGAKDGDEKQTLNYVEVPVIVRLFFNRDGAFRPNLFAGPSFGFLTGVRSKEGDGDYVKLDDYGDFYNTFDLGVTAGLGFNYECSPGTRILIDARYTHGLNDISKSSSVSVINQAIGITAGISFGI</sequence>
<dbReference type="AlphaFoldDB" id="A0AAP2DE30"/>
<gene>
    <name evidence="3" type="ORF">KK078_27450</name>
</gene>
<dbReference type="RefSeq" id="WP_254093551.1">
    <property type="nucleotide sequence ID" value="NZ_JAHESC010000062.1"/>
</dbReference>
<evidence type="ECO:0000259" key="2">
    <source>
        <dbReference type="Pfam" id="PF13568"/>
    </source>
</evidence>
<protein>
    <submittedName>
        <fullName evidence="3">Outer membrane beta-barrel protein</fullName>
    </submittedName>
</protein>
<evidence type="ECO:0000256" key="1">
    <source>
        <dbReference type="SAM" id="SignalP"/>
    </source>
</evidence>
<dbReference type="Pfam" id="PF13568">
    <property type="entry name" value="OMP_b-brl_2"/>
    <property type="match status" value="1"/>
</dbReference>
<evidence type="ECO:0000313" key="3">
    <source>
        <dbReference type="EMBL" id="MBT1690333.1"/>
    </source>
</evidence>